<gene>
    <name evidence="2" type="ORF">C8N24_2725</name>
</gene>
<comment type="caution">
    <text evidence="2">The sequence shown here is derived from an EMBL/GenBank/DDBJ whole genome shotgun (WGS) entry which is preliminary data.</text>
</comment>
<keyword evidence="1" id="KW-0472">Membrane</keyword>
<keyword evidence="3" id="KW-1185">Reference proteome</keyword>
<proteinExistence type="predicted"/>
<feature type="transmembrane region" description="Helical" evidence="1">
    <location>
        <begin position="6"/>
        <end position="24"/>
    </location>
</feature>
<keyword evidence="1" id="KW-1133">Transmembrane helix</keyword>
<sequence>MDNRIQIVAIIATAVGFAVVFELVRRRRLLERYALLWLLSAAVMLGLSIWRGALEEAAGLIGVAYPPSALFVIAFGFVLLMLLHYSLVISRIVDENKRLAQRLGLLQQKVDALVAEQRTEEPREVEALPGPRT</sequence>
<dbReference type="Pfam" id="PF10066">
    <property type="entry name" value="DUF2304"/>
    <property type="match status" value="1"/>
</dbReference>
<feature type="transmembrane region" description="Helical" evidence="1">
    <location>
        <begin position="70"/>
        <end position="93"/>
    </location>
</feature>
<dbReference type="OrthoDB" id="5244685at2"/>
<keyword evidence="1" id="KW-0812">Transmembrane</keyword>
<evidence type="ECO:0000313" key="3">
    <source>
        <dbReference type="Proteomes" id="UP000278962"/>
    </source>
</evidence>
<dbReference type="AlphaFoldDB" id="A0A660LE63"/>
<evidence type="ECO:0008006" key="4">
    <source>
        <dbReference type="Google" id="ProtNLM"/>
    </source>
</evidence>
<dbReference type="EMBL" id="RBIL01000001">
    <property type="protein sequence ID" value="RKQ92869.1"/>
    <property type="molecule type" value="Genomic_DNA"/>
</dbReference>
<dbReference type="Proteomes" id="UP000278962">
    <property type="component" value="Unassembled WGS sequence"/>
</dbReference>
<dbReference type="InterPro" id="IPR019277">
    <property type="entry name" value="DUF2304"/>
</dbReference>
<reference evidence="2 3" key="1">
    <citation type="submission" date="2018-10" db="EMBL/GenBank/DDBJ databases">
        <title>Genomic Encyclopedia of Archaeal and Bacterial Type Strains, Phase II (KMG-II): from individual species to whole genera.</title>
        <authorList>
            <person name="Goeker M."/>
        </authorList>
    </citation>
    <scope>NUCLEOTIDE SEQUENCE [LARGE SCALE GENOMIC DNA]</scope>
    <source>
        <strain evidence="2 3">DSM 14954</strain>
    </source>
</reference>
<evidence type="ECO:0000313" key="2">
    <source>
        <dbReference type="EMBL" id="RKQ92869.1"/>
    </source>
</evidence>
<evidence type="ECO:0000256" key="1">
    <source>
        <dbReference type="SAM" id="Phobius"/>
    </source>
</evidence>
<protein>
    <recommendedName>
        <fullName evidence="4">DUF2304 domain-containing protein</fullName>
    </recommendedName>
</protein>
<feature type="transmembrane region" description="Helical" evidence="1">
    <location>
        <begin position="33"/>
        <end position="50"/>
    </location>
</feature>
<dbReference type="RefSeq" id="WP_121250641.1">
    <property type="nucleotide sequence ID" value="NZ_RBIL01000001.1"/>
</dbReference>
<name>A0A660LE63_9ACTN</name>
<organism evidence="2 3">
    <name type="scientific">Solirubrobacter pauli</name>
    <dbReference type="NCBI Taxonomy" id="166793"/>
    <lineage>
        <taxon>Bacteria</taxon>
        <taxon>Bacillati</taxon>
        <taxon>Actinomycetota</taxon>
        <taxon>Thermoleophilia</taxon>
        <taxon>Solirubrobacterales</taxon>
        <taxon>Solirubrobacteraceae</taxon>
        <taxon>Solirubrobacter</taxon>
    </lineage>
</organism>
<accession>A0A660LE63</accession>